<evidence type="ECO:0000256" key="11">
    <source>
        <dbReference type="HAMAP-Rule" id="MF_00493"/>
    </source>
</evidence>
<comment type="similarity">
    <text evidence="4 11">Belongs to the transaldolase family. Type 2 subfamily.</text>
</comment>
<keyword evidence="6 11" id="KW-0963">Cytoplasm</keyword>
<dbReference type="RefSeq" id="WP_146917782.1">
    <property type="nucleotide sequence ID" value="NZ_CP042430.1"/>
</dbReference>
<organism evidence="12 13">
    <name type="scientific">Baekduia soli</name>
    <dbReference type="NCBI Taxonomy" id="496014"/>
    <lineage>
        <taxon>Bacteria</taxon>
        <taxon>Bacillati</taxon>
        <taxon>Actinomycetota</taxon>
        <taxon>Thermoleophilia</taxon>
        <taxon>Solirubrobacterales</taxon>
        <taxon>Baekduiaceae</taxon>
        <taxon>Baekduia</taxon>
    </lineage>
</organism>
<evidence type="ECO:0000256" key="2">
    <source>
        <dbReference type="ARBA" id="ARBA00004496"/>
    </source>
</evidence>
<dbReference type="GO" id="GO:0006098">
    <property type="term" value="P:pentose-phosphate shunt"/>
    <property type="evidence" value="ECO:0007669"/>
    <property type="project" value="UniProtKB-UniRule"/>
</dbReference>
<sequence>MSSKWKQLAALGQSVWYDNVARPALADGLLERLMREDAITGGTSNPSIFSKAVLGSDLYDDDIAGAPADATPEQVFETCAIADIQAACDLVRPIWESTDGADGYISIEEEAAMAFDAPEAVRRGHELRALVDRPNVMIKVPGTLPGVEAFEQLTREGVSVNVTLLFSRERYHQVAGAYVRALQARVDAGEDLHAIASVASFFVSRIDSKVDDALPEDSPLRGRIAVANAKLAYADVFVPIFGGAEFQRLAQAGANVQRPLWASTGVKNKAYSQTLYIDELVGRDTVTTVPDATIDAFRDAGGEVRATLREGVDEARRQLDELRAAGVSLDEITSALEHDGVKQFADAYDEMIDAIARKRDEIGVA</sequence>
<evidence type="ECO:0000313" key="13">
    <source>
        <dbReference type="Proteomes" id="UP000321805"/>
    </source>
</evidence>
<evidence type="ECO:0000256" key="5">
    <source>
        <dbReference type="ARBA" id="ARBA00013151"/>
    </source>
</evidence>
<dbReference type="PROSITE" id="PS00958">
    <property type="entry name" value="TRANSALDOLASE_2"/>
    <property type="match status" value="1"/>
</dbReference>
<dbReference type="SUPFAM" id="SSF51569">
    <property type="entry name" value="Aldolase"/>
    <property type="match status" value="1"/>
</dbReference>
<proteinExistence type="inferred from homology"/>
<dbReference type="UniPathway" id="UPA00115">
    <property type="reaction ID" value="UER00414"/>
</dbReference>
<evidence type="ECO:0000256" key="6">
    <source>
        <dbReference type="ARBA" id="ARBA00022490"/>
    </source>
</evidence>
<evidence type="ECO:0000256" key="9">
    <source>
        <dbReference type="ARBA" id="ARBA00023270"/>
    </source>
</evidence>
<evidence type="ECO:0000256" key="3">
    <source>
        <dbReference type="ARBA" id="ARBA00004857"/>
    </source>
</evidence>
<dbReference type="PIRSF" id="PIRSF036915">
    <property type="entry name" value="Trnald_Bac_Plnt"/>
    <property type="match status" value="1"/>
</dbReference>
<dbReference type="AlphaFoldDB" id="A0A5B8U2W6"/>
<dbReference type="OrthoDB" id="9809101at2"/>
<keyword evidence="9 11" id="KW-0704">Schiff base</keyword>
<evidence type="ECO:0000256" key="1">
    <source>
        <dbReference type="ARBA" id="ARBA00003518"/>
    </source>
</evidence>
<dbReference type="InterPro" id="IPR018225">
    <property type="entry name" value="Transaldolase_AS"/>
</dbReference>
<comment type="catalytic activity">
    <reaction evidence="10 11">
        <text>D-sedoheptulose 7-phosphate + D-glyceraldehyde 3-phosphate = D-erythrose 4-phosphate + beta-D-fructose 6-phosphate</text>
        <dbReference type="Rhea" id="RHEA:17053"/>
        <dbReference type="ChEBI" id="CHEBI:16897"/>
        <dbReference type="ChEBI" id="CHEBI:57483"/>
        <dbReference type="ChEBI" id="CHEBI:57634"/>
        <dbReference type="ChEBI" id="CHEBI:59776"/>
        <dbReference type="EC" id="2.2.1.2"/>
    </reaction>
</comment>
<reference evidence="12 13" key="1">
    <citation type="journal article" date="2018" name="J. Microbiol.">
        <title>Baekduia soli gen. nov., sp. nov., a novel bacterium isolated from the soil of Baekdu Mountain and proposal of a novel family name, Baekduiaceae fam. nov.</title>
        <authorList>
            <person name="An D.S."/>
            <person name="Siddiqi M.Z."/>
            <person name="Kim K.H."/>
            <person name="Yu H.S."/>
            <person name="Im W.T."/>
        </authorList>
    </citation>
    <scope>NUCLEOTIDE SEQUENCE [LARGE SCALE GENOMIC DNA]</scope>
    <source>
        <strain evidence="12 13">BR7-21</strain>
    </source>
</reference>
<evidence type="ECO:0000256" key="10">
    <source>
        <dbReference type="ARBA" id="ARBA00048810"/>
    </source>
</evidence>
<dbReference type="EC" id="2.2.1.2" evidence="5 11"/>
<dbReference type="Pfam" id="PF00923">
    <property type="entry name" value="TAL_FSA"/>
    <property type="match status" value="1"/>
</dbReference>
<keyword evidence="13" id="KW-1185">Reference proteome</keyword>
<comment type="function">
    <text evidence="1 11">Transaldolase is important for the balance of metabolites in the pentose-phosphate pathway.</text>
</comment>
<keyword evidence="8 11" id="KW-0570">Pentose shunt</keyword>
<dbReference type="InterPro" id="IPR013785">
    <property type="entry name" value="Aldolase_TIM"/>
</dbReference>
<comment type="pathway">
    <text evidence="3 11">Carbohydrate degradation; pentose phosphate pathway; D-glyceraldehyde 3-phosphate and beta-D-fructose 6-phosphate from D-ribose 5-phosphate and D-xylulose 5-phosphate (non-oxidative stage): step 2/3.</text>
</comment>
<evidence type="ECO:0000256" key="4">
    <source>
        <dbReference type="ARBA" id="ARBA00008426"/>
    </source>
</evidence>
<dbReference type="InterPro" id="IPR004732">
    <property type="entry name" value="Transaldolase_2"/>
</dbReference>
<dbReference type="Proteomes" id="UP000321805">
    <property type="component" value="Chromosome"/>
</dbReference>
<dbReference type="GO" id="GO:0004801">
    <property type="term" value="F:transaldolase activity"/>
    <property type="evidence" value="ECO:0007669"/>
    <property type="project" value="UniProtKB-UniRule"/>
</dbReference>
<dbReference type="GO" id="GO:0005737">
    <property type="term" value="C:cytoplasm"/>
    <property type="evidence" value="ECO:0007669"/>
    <property type="project" value="UniProtKB-SubCell"/>
</dbReference>
<dbReference type="HAMAP" id="MF_00493">
    <property type="entry name" value="Transaldolase_2"/>
    <property type="match status" value="1"/>
</dbReference>
<keyword evidence="7 11" id="KW-0808">Transferase</keyword>
<dbReference type="PANTHER" id="PTHR10683:SF31">
    <property type="entry name" value="TRANSALDOLASE"/>
    <property type="match status" value="1"/>
</dbReference>
<comment type="subcellular location">
    <subcellularLocation>
        <location evidence="2 11">Cytoplasm</location>
    </subcellularLocation>
</comment>
<dbReference type="KEGG" id="bsol:FSW04_07190"/>
<dbReference type="CDD" id="cd00955">
    <property type="entry name" value="Transaldolase_like"/>
    <property type="match status" value="1"/>
</dbReference>
<feature type="active site" description="Schiff-base intermediate with substrate" evidence="11">
    <location>
        <position position="139"/>
    </location>
</feature>
<dbReference type="InterPro" id="IPR001585">
    <property type="entry name" value="TAL/FSA"/>
</dbReference>
<dbReference type="Gene3D" id="3.20.20.70">
    <property type="entry name" value="Aldolase class I"/>
    <property type="match status" value="1"/>
</dbReference>
<dbReference type="NCBIfam" id="NF002881">
    <property type="entry name" value="PRK03343.1"/>
    <property type="match status" value="1"/>
</dbReference>
<dbReference type="NCBIfam" id="TIGR00876">
    <property type="entry name" value="tal_mycobact"/>
    <property type="match status" value="1"/>
</dbReference>
<accession>A0A5B8U2W6</accession>
<evidence type="ECO:0000313" key="12">
    <source>
        <dbReference type="EMBL" id="QEC47387.1"/>
    </source>
</evidence>
<dbReference type="EMBL" id="CP042430">
    <property type="protein sequence ID" value="QEC47387.1"/>
    <property type="molecule type" value="Genomic_DNA"/>
</dbReference>
<evidence type="ECO:0000256" key="8">
    <source>
        <dbReference type="ARBA" id="ARBA00023126"/>
    </source>
</evidence>
<dbReference type="GO" id="GO:0005975">
    <property type="term" value="P:carbohydrate metabolic process"/>
    <property type="evidence" value="ECO:0007669"/>
    <property type="project" value="InterPro"/>
</dbReference>
<name>A0A5B8U2W6_9ACTN</name>
<evidence type="ECO:0000256" key="7">
    <source>
        <dbReference type="ARBA" id="ARBA00022679"/>
    </source>
</evidence>
<gene>
    <name evidence="11 12" type="primary">tal</name>
    <name evidence="12" type="ORF">FSW04_07190</name>
</gene>
<protein>
    <recommendedName>
        <fullName evidence="5 11">Transaldolase</fullName>
        <ecNumber evidence="5 11">2.2.1.2</ecNumber>
    </recommendedName>
</protein>
<dbReference type="PANTHER" id="PTHR10683">
    <property type="entry name" value="TRANSALDOLASE"/>
    <property type="match status" value="1"/>
</dbReference>